<keyword evidence="2" id="KW-0520">NAD</keyword>
<dbReference type="GO" id="GO:0051287">
    <property type="term" value="F:NAD binding"/>
    <property type="evidence" value="ECO:0007669"/>
    <property type="project" value="InterPro"/>
</dbReference>
<dbReference type="InterPro" id="IPR050223">
    <property type="entry name" value="D-isomer_2-hydroxyacid_DH"/>
</dbReference>
<dbReference type="GO" id="GO:0005829">
    <property type="term" value="C:cytosol"/>
    <property type="evidence" value="ECO:0007669"/>
    <property type="project" value="TreeGrafter"/>
</dbReference>
<dbReference type="AlphaFoldDB" id="A0A6J4U958"/>
<evidence type="ECO:0000256" key="1">
    <source>
        <dbReference type="ARBA" id="ARBA00023002"/>
    </source>
</evidence>
<dbReference type="InterPro" id="IPR006140">
    <property type="entry name" value="D-isomer_DH_NAD-bd"/>
</dbReference>
<accession>A0A6J4U958</accession>
<dbReference type="GO" id="GO:0016618">
    <property type="term" value="F:hydroxypyruvate reductase [NAD(P)H] activity"/>
    <property type="evidence" value="ECO:0007669"/>
    <property type="project" value="TreeGrafter"/>
</dbReference>
<protein>
    <submittedName>
        <fullName evidence="4">D-3-phosphoglycerate dehydrogenase</fullName>
        <ecNumber evidence="4">1.1.1.95</ecNumber>
    </submittedName>
</protein>
<dbReference type="Gene3D" id="3.40.50.720">
    <property type="entry name" value="NAD(P)-binding Rossmann-like Domain"/>
    <property type="match status" value="2"/>
</dbReference>
<organism evidence="4">
    <name type="scientific">uncultured Thermomicrobiales bacterium</name>
    <dbReference type="NCBI Taxonomy" id="1645740"/>
    <lineage>
        <taxon>Bacteria</taxon>
        <taxon>Pseudomonadati</taxon>
        <taxon>Thermomicrobiota</taxon>
        <taxon>Thermomicrobia</taxon>
        <taxon>Thermomicrobiales</taxon>
        <taxon>environmental samples</taxon>
    </lineage>
</organism>
<dbReference type="EMBL" id="CADCWG010000068">
    <property type="protein sequence ID" value="CAA9544332.1"/>
    <property type="molecule type" value="Genomic_DNA"/>
</dbReference>
<keyword evidence="1 4" id="KW-0560">Oxidoreductase</keyword>
<reference evidence="4" key="1">
    <citation type="submission" date="2020-02" db="EMBL/GenBank/DDBJ databases">
        <authorList>
            <person name="Meier V. D."/>
        </authorList>
    </citation>
    <scope>NUCLEOTIDE SEQUENCE</scope>
    <source>
        <strain evidence="4">AVDCRST_MAG49</strain>
    </source>
</reference>
<dbReference type="Pfam" id="PF02826">
    <property type="entry name" value="2-Hacid_dh_C"/>
    <property type="match status" value="1"/>
</dbReference>
<gene>
    <name evidence="4" type="ORF">AVDCRST_MAG49-1295</name>
</gene>
<name>A0A6J4U958_9BACT</name>
<sequence length="335" mass="36464">MPSSAIVVHPDFDAEWPFAADHLRALWAGQEDLRFVRLSNGDERPLAEILAEPEAVTRLVSLGVRVRPEDLAPFVALGEAVAYRATPEVVIAVEARGVTLHRHADEVYWGQSVAEFALGLTIAGLRRIPNKHRAILDGLDEWDYAPPIGQGGPGGRGIQFGDDPRFTSGTVAGKRVRVVGAGNIGSRYASFTRMLGADTAAWDPYAPDPGLHRAGTRREWHLDRLVSDAEIFAPMLPLTETARSLVARPYIEALPRGCLVVLVTRAAICDMAALRERVSADELALAADVFDIEPLPVDDPLLGRPNVVHTPHLAGRTIDANREWAARLAARFRPA</sequence>
<dbReference type="PANTHER" id="PTHR10996">
    <property type="entry name" value="2-HYDROXYACID DEHYDROGENASE-RELATED"/>
    <property type="match status" value="1"/>
</dbReference>
<dbReference type="GO" id="GO:0004617">
    <property type="term" value="F:phosphoglycerate dehydrogenase activity"/>
    <property type="evidence" value="ECO:0007669"/>
    <property type="project" value="UniProtKB-EC"/>
</dbReference>
<evidence type="ECO:0000313" key="4">
    <source>
        <dbReference type="EMBL" id="CAA9544332.1"/>
    </source>
</evidence>
<dbReference type="SUPFAM" id="SSF51735">
    <property type="entry name" value="NAD(P)-binding Rossmann-fold domains"/>
    <property type="match status" value="1"/>
</dbReference>
<dbReference type="GO" id="GO:0030267">
    <property type="term" value="F:glyoxylate reductase (NADPH) activity"/>
    <property type="evidence" value="ECO:0007669"/>
    <property type="project" value="TreeGrafter"/>
</dbReference>
<feature type="domain" description="D-isomer specific 2-hydroxyacid dehydrogenase NAD-binding" evidence="3">
    <location>
        <begin position="162"/>
        <end position="314"/>
    </location>
</feature>
<dbReference type="EC" id="1.1.1.95" evidence="4"/>
<dbReference type="InterPro" id="IPR036291">
    <property type="entry name" value="NAD(P)-bd_dom_sf"/>
</dbReference>
<evidence type="ECO:0000256" key="2">
    <source>
        <dbReference type="ARBA" id="ARBA00023027"/>
    </source>
</evidence>
<evidence type="ECO:0000259" key="3">
    <source>
        <dbReference type="Pfam" id="PF02826"/>
    </source>
</evidence>
<proteinExistence type="predicted"/>
<dbReference type="PANTHER" id="PTHR10996:SF178">
    <property type="entry name" value="2-HYDROXYACID DEHYDROGENASE YGL185C-RELATED"/>
    <property type="match status" value="1"/>
</dbReference>